<evidence type="ECO:0000256" key="8">
    <source>
        <dbReference type="ARBA" id="ARBA00040729"/>
    </source>
</evidence>
<evidence type="ECO:0000256" key="1">
    <source>
        <dbReference type="ARBA" id="ARBA00006337"/>
    </source>
</evidence>
<evidence type="ECO:0000256" key="5">
    <source>
        <dbReference type="ARBA" id="ARBA00023122"/>
    </source>
</evidence>
<dbReference type="SUPFAM" id="SSF54631">
    <property type="entry name" value="CBS-domain pair"/>
    <property type="match status" value="1"/>
</dbReference>
<protein>
    <recommendedName>
        <fullName evidence="8">Magnesium and cobalt efflux protein CorC</fullName>
    </recommendedName>
</protein>
<dbReference type="InterPro" id="IPR000644">
    <property type="entry name" value="CBS_dom"/>
</dbReference>
<dbReference type="PANTHER" id="PTHR22777:SF27">
    <property type="entry name" value="MAGNESIUM AND COBALT EFFLUX PROTEIN CORC"/>
    <property type="match status" value="1"/>
</dbReference>
<dbReference type="KEGG" id="llp:GH975_10825"/>
<sequence length="274" mass="30656">MSLNLAHRVYKALNPDPQDREELLTVLRDAHTANLLNAEVLSIIEGALQVSEMQVRDVMIPRSQVVEIRSHEPIADFMPRVIESSHSRFPVLNDSDDVVGVLLAKDLLPLLVTEKGVSDFALKEVARPARFVPESKRLDTLLREFRDQRFHMALVVDEFGEFAGLVTIEDVLEQIVGDIEDEHDTDDDDAVRDLGDGVYMVKAGLEIEDFNEAMGTDFADDEFDTIGGIVVHAFGHVPKCDETVTVAGLRFEVTNADKRRVHLFKVARVESTHA</sequence>
<evidence type="ECO:0000256" key="4">
    <source>
        <dbReference type="ARBA" id="ARBA00022842"/>
    </source>
</evidence>
<dbReference type="SMART" id="SM01091">
    <property type="entry name" value="CorC_HlyC"/>
    <property type="match status" value="1"/>
</dbReference>
<dbReference type="PROSITE" id="PS51371">
    <property type="entry name" value="CBS"/>
    <property type="match status" value="2"/>
</dbReference>
<keyword evidence="2" id="KW-0813">Transport</keyword>
<evidence type="ECO:0000259" key="10">
    <source>
        <dbReference type="PROSITE" id="PS51371"/>
    </source>
</evidence>
<dbReference type="FunFam" id="3.10.580.10:FF:000002">
    <property type="entry name" value="Magnesium/cobalt efflux protein CorC"/>
    <property type="match status" value="1"/>
</dbReference>
<dbReference type="EMBL" id="CP045871">
    <property type="protein sequence ID" value="QGG81031.1"/>
    <property type="molecule type" value="Genomic_DNA"/>
</dbReference>
<dbReference type="Pfam" id="PF03471">
    <property type="entry name" value="CorC_HlyC"/>
    <property type="match status" value="1"/>
</dbReference>
<accession>A0A5Q2QF92</accession>
<dbReference type="InterPro" id="IPR046342">
    <property type="entry name" value="CBS_dom_sf"/>
</dbReference>
<keyword evidence="4" id="KW-0460">Magnesium</keyword>
<dbReference type="PANTHER" id="PTHR22777">
    <property type="entry name" value="HEMOLYSIN-RELATED"/>
    <property type="match status" value="1"/>
</dbReference>
<dbReference type="SMART" id="SM00116">
    <property type="entry name" value="CBS"/>
    <property type="match status" value="2"/>
</dbReference>
<dbReference type="InterPro" id="IPR036318">
    <property type="entry name" value="FAD-bd_PCMH-like_sf"/>
</dbReference>
<dbReference type="Pfam" id="PF21917">
    <property type="entry name" value="NMB0537_N"/>
    <property type="match status" value="1"/>
</dbReference>
<dbReference type="GO" id="GO:0050660">
    <property type="term" value="F:flavin adenine dinucleotide binding"/>
    <property type="evidence" value="ECO:0007669"/>
    <property type="project" value="InterPro"/>
</dbReference>
<evidence type="ECO:0000256" key="2">
    <source>
        <dbReference type="ARBA" id="ARBA00022448"/>
    </source>
</evidence>
<dbReference type="InterPro" id="IPR005170">
    <property type="entry name" value="Transptr-assoc_dom"/>
</dbReference>
<gene>
    <name evidence="11" type="ORF">GH975_10825</name>
</gene>
<reference evidence="11 12" key="1">
    <citation type="submission" date="2019-11" db="EMBL/GenBank/DDBJ databases">
        <authorList>
            <person name="Khan S.A."/>
            <person name="Jeon C.O."/>
            <person name="Chun B.H."/>
        </authorList>
    </citation>
    <scope>NUCLEOTIDE SEQUENCE [LARGE SCALE GENOMIC DNA]</scope>
    <source>
        <strain evidence="11 12">IMCC 1097</strain>
    </source>
</reference>
<feature type="domain" description="CBS" evidence="10">
    <location>
        <begin position="59"/>
        <end position="120"/>
    </location>
</feature>
<keyword evidence="5 9" id="KW-0129">CBS domain</keyword>
<dbReference type="InterPro" id="IPR054115">
    <property type="entry name" value="CorC_N"/>
</dbReference>
<dbReference type="Pfam" id="PF00571">
    <property type="entry name" value="CBS"/>
    <property type="match status" value="2"/>
</dbReference>
<dbReference type="SUPFAM" id="SSF56176">
    <property type="entry name" value="FAD-binding/transporter-associated domain-like"/>
    <property type="match status" value="1"/>
</dbReference>
<dbReference type="InterPro" id="IPR016169">
    <property type="entry name" value="FAD-bd_PCMH_sub2"/>
</dbReference>
<dbReference type="AlphaFoldDB" id="A0A5Q2QF92"/>
<dbReference type="CDD" id="cd04590">
    <property type="entry name" value="CBS_pair_CorC_HlyC_assoc"/>
    <property type="match status" value="1"/>
</dbReference>
<dbReference type="RefSeq" id="WP_153714534.1">
    <property type="nucleotide sequence ID" value="NZ_CP045871.1"/>
</dbReference>
<evidence type="ECO:0000313" key="11">
    <source>
        <dbReference type="EMBL" id="QGG81031.1"/>
    </source>
</evidence>
<evidence type="ECO:0000256" key="6">
    <source>
        <dbReference type="ARBA" id="ARBA00023285"/>
    </source>
</evidence>
<dbReference type="InterPro" id="IPR044751">
    <property type="entry name" value="Ion_transp-like_CBS"/>
</dbReference>
<dbReference type="GO" id="GO:0005886">
    <property type="term" value="C:plasma membrane"/>
    <property type="evidence" value="ECO:0007669"/>
    <property type="project" value="TreeGrafter"/>
</dbReference>
<keyword evidence="12" id="KW-1185">Reference proteome</keyword>
<proteinExistence type="inferred from homology"/>
<dbReference type="Gene3D" id="3.10.580.10">
    <property type="entry name" value="CBS-domain"/>
    <property type="match status" value="1"/>
</dbReference>
<keyword evidence="6" id="KW-0170">Cobalt</keyword>
<dbReference type="OrthoDB" id="9798188at2"/>
<evidence type="ECO:0000256" key="3">
    <source>
        <dbReference type="ARBA" id="ARBA00022737"/>
    </source>
</evidence>
<organism evidence="11 12">
    <name type="scientific">Litorivicinus lipolyticus</name>
    <dbReference type="NCBI Taxonomy" id="418701"/>
    <lineage>
        <taxon>Bacteria</taxon>
        <taxon>Pseudomonadati</taxon>
        <taxon>Pseudomonadota</taxon>
        <taxon>Gammaproteobacteria</taxon>
        <taxon>Oceanospirillales</taxon>
        <taxon>Litorivicinaceae</taxon>
        <taxon>Litorivicinus</taxon>
    </lineage>
</organism>
<evidence type="ECO:0000256" key="7">
    <source>
        <dbReference type="ARBA" id="ARBA00037273"/>
    </source>
</evidence>
<dbReference type="Proteomes" id="UP000388235">
    <property type="component" value="Chromosome"/>
</dbReference>
<name>A0A5Q2QF92_9GAMM</name>
<dbReference type="Gene3D" id="3.30.465.10">
    <property type="match status" value="1"/>
</dbReference>
<evidence type="ECO:0000256" key="9">
    <source>
        <dbReference type="PROSITE-ProRule" id="PRU00703"/>
    </source>
</evidence>
<feature type="domain" description="CBS" evidence="10">
    <location>
        <begin position="125"/>
        <end position="185"/>
    </location>
</feature>
<keyword evidence="3" id="KW-0677">Repeat</keyword>
<evidence type="ECO:0000313" key="12">
    <source>
        <dbReference type="Proteomes" id="UP000388235"/>
    </source>
</evidence>
<comment type="function">
    <text evidence="7">Plays a role in the transport of magnesium and cobalt ions.</text>
</comment>
<comment type="similarity">
    <text evidence="1">Belongs to the UPF0053 family.</text>
</comment>